<reference evidence="2 3" key="1">
    <citation type="submission" date="2024-02" db="EMBL/GenBank/DDBJ databases">
        <title>Roseovarius strain W115 nov., isolated from a marine algae.</title>
        <authorList>
            <person name="Lee M.W."/>
            <person name="Lee J.K."/>
            <person name="Kim J.M."/>
            <person name="Choi D.G."/>
            <person name="Baek J.H."/>
            <person name="Bayburt H."/>
            <person name="Jung J.J."/>
            <person name="Han D.M."/>
            <person name="Jeon C.O."/>
        </authorList>
    </citation>
    <scope>NUCLEOTIDE SEQUENCE [LARGE SCALE GENOMIC DNA]</scope>
    <source>
        <strain evidence="2 3">W115</strain>
    </source>
</reference>
<gene>
    <name evidence="2" type="ORF">RZS32_010430</name>
</gene>
<evidence type="ECO:0000259" key="1">
    <source>
        <dbReference type="Pfam" id="PF13403"/>
    </source>
</evidence>
<evidence type="ECO:0000313" key="2">
    <source>
        <dbReference type="EMBL" id="WYK16847.1"/>
    </source>
</evidence>
<dbReference type="Gene3D" id="2.170.16.10">
    <property type="entry name" value="Hedgehog/Intein (Hint) domain"/>
    <property type="match status" value="1"/>
</dbReference>
<dbReference type="RefSeq" id="WP_317056915.1">
    <property type="nucleotide sequence ID" value="NZ_CP146606.1"/>
</dbReference>
<keyword evidence="3" id="KW-1185">Reference proteome</keyword>
<sequence length="371" mass="40214">MPIWYGYQNAIFGTQSTVNGSAFNYNFGPPNGGTWSWTGATTNFAVRENDGATLFNGDSTNEQVSANEQIGGVWEQVTEVDGTFRQVIWDYTFEVTAADGTVFRVAVIDVDLNNDDDLNDVVGGDAEDGYYLVFPDGVPPAGQDYTIGNIVENDAFTAHLGLGADIVCYAAGTLIDTPTGPRPVEILRTNDFVQTTDHGPQPIRWTGSVRVPALGRLAPVVIQAGVLDNERDLVISPQHRVLLNDWRVELLFGTENAFVRAVDLVDGDQVYRRSGGFVEYHHFLLDRHEVVFAEGIASESLLPGECAQSALGVKAVSEIEGALSNLGQSLATYGPAARRTLKSFEAELLMQRRKSGLAPQATHVSQIPAYA</sequence>
<dbReference type="InterPro" id="IPR028992">
    <property type="entry name" value="Hedgehog/Intein_dom"/>
</dbReference>
<dbReference type="EMBL" id="CP146606">
    <property type="protein sequence ID" value="WYK16847.1"/>
    <property type="molecule type" value="Genomic_DNA"/>
</dbReference>
<dbReference type="Pfam" id="PF13403">
    <property type="entry name" value="Hint_2"/>
    <property type="match status" value="1"/>
</dbReference>
<dbReference type="InterPro" id="IPR036844">
    <property type="entry name" value="Hint_dom_sf"/>
</dbReference>
<feature type="domain" description="Hedgehog/Intein (Hint)" evidence="1">
    <location>
        <begin position="167"/>
        <end position="304"/>
    </location>
</feature>
<name>A0ABZ2TAX1_9RHOB</name>
<protein>
    <submittedName>
        <fullName evidence="2">Hint domain-containing protein</fullName>
    </submittedName>
</protein>
<evidence type="ECO:0000313" key="3">
    <source>
        <dbReference type="Proteomes" id="UP001281305"/>
    </source>
</evidence>
<accession>A0ABZ2TAX1</accession>
<dbReference type="SUPFAM" id="SSF51294">
    <property type="entry name" value="Hedgehog/intein (Hint) domain"/>
    <property type="match status" value="1"/>
</dbReference>
<dbReference type="Proteomes" id="UP001281305">
    <property type="component" value="Chromosome"/>
</dbReference>
<organism evidence="2 3">
    <name type="scientific">Roseovarius rhodophyticola</name>
    <dbReference type="NCBI Taxonomy" id="3080827"/>
    <lineage>
        <taxon>Bacteria</taxon>
        <taxon>Pseudomonadati</taxon>
        <taxon>Pseudomonadota</taxon>
        <taxon>Alphaproteobacteria</taxon>
        <taxon>Rhodobacterales</taxon>
        <taxon>Roseobacteraceae</taxon>
        <taxon>Roseovarius</taxon>
    </lineage>
</organism>
<proteinExistence type="predicted"/>